<dbReference type="GO" id="GO:0005524">
    <property type="term" value="F:ATP binding"/>
    <property type="evidence" value="ECO:0007669"/>
    <property type="project" value="UniProtKB-KW"/>
</dbReference>
<evidence type="ECO:0000256" key="5">
    <source>
        <dbReference type="ARBA" id="ARBA00022840"/>
    </source>
</evidence>
<dbReference type="NCBIfam" id="NF011696">
    <property type="entry name" value="PRK15116.1"/>
    <property type="match status" value="1"/>
</dbReference>
<evidence type="ECO:0000256" key="7">
    <source>
        <dbReference type="ARBA" id="ARBA00023136"/>
    </source>
</evidence>
<evidence type="ECO:0000256" key="3">
    <source>
        <dbReference type="ARBA" id="ARBA00022692"/>
    </source>
</evidence>
<comment type="subcellular location">
    <subcellularLocation>
        <location evidence="1">Membrane</location>
        <topology evidence="1">Single-pass membrane protein</topology>
    </subcellularLocation>
</comment>
<keyword evidence="4" id="KW-0547">Nucleotide-binding</keyword>
<dbReference type="GO" id="GO:0008641">
    <property type="term" value="F:ubiquitin-like modifier activating enzyme activity"/>
    <property type="evidence" value="ECO:0007669"/>
    <property type="project" value="InterPro"/>
</dbReference>
<dbReference type="PANTHER" id="PTHR43267:SF1">
    <property type="entry name" value="TRNA THREONYLCARBAMOYLADENOSINE DEHYDRATASE"/>
    <property type="match status" value="1"/>
</dbReference>
<evidence type="ECO:0000256" key="4">
    <source>
        <dbReference type="ARBA" id="ARBA00022741"/>
    </source>
</evidence>
<evidence type="ECO:0000259" key="8">
    <source>
        <dbReference type="Pfam" id="PF00899"/>
    </source>
</evidence>
<dbReference type="PANTHER" id="PTHR43267">
    <property type="entry name" value="TRNA THREONYLCARBAMOYLADENOSINE DEHYDRATASE"/>
    <property type="match status" value="1"/>
</dbReference>
<keyword evidence="7" id="KW-0472">Membrane</keyword>
<evidence type="ECO:0000256" key="1">
    <source>
        <dbReference type="ARBA" id="ARBA00004167"/>
    </source>
</evidence>
<evidence type="ECO:0000256" key="6">
    <source>
        <dbReference type="ARBA" id="ARBA00022989"/>
    </source>
</evidence>
<dbReference type="InterPro" id="IPR000594">
    <property type="entry name" value="ThiF_NAD_FAD-bd"/>
</dbReference>
<dbReference type="EMBL" id="UOFH01000034">
    <property type="protein sequence ID" value="VAW58737.1"/>
    <property type="molecule type" value="Genomic_DNA"/>
</dbReference>
<evidence type="ECO:0000256" key="2">
    <source>
        <dbReference type="ARBA" id="ARBA00022598"/>
    </source>
</evidence>
<accession>A0A3B0X778</accession>
<dbReference type="InterPro" id="IPR035985">
    <property type="entry name" value="Ubiquitin-activating_enz"/>
</dbReference>
<keyword evidence="6" id="KW-1133">Transmembrane helix</keyword>
<reference evidence="9" key="1">
    <citation type="submission" date="2018-06" db="EMBL/GenBank/DDBJ databases">
        <authorList>
            <person name="Zhirakovskaya E."/>
        </authorList>
    </citation>
    <scope>NUCLEOTIDE SEQUENCE</scope>
</reference>
<protein>
    <submittedName>
        <fullName evidence="9">HesA/MoeB/ThiF family protein =&gt; sulfur transfer pathway protein CsdL</fullName>
    </submittedName>
</protein>
<dbReference type="InterPro" id="IPR045886">
    <property type="entry name" value="ThiF/MoeB/HesA"/>
</dbReference>
<evidence type="ECO:0000313" key="9">
    <source>
        <dbReference type="EMBL" id="VAW58737.1"/>
    </source>
</evidence>
<dbReference type="SUPFAM" id="SSF69572">
    <property type="entry name" value="Activating enzymes of the ubiquitin-like proteins"/>
    <property type="match status" value="1"/>
</dbReference>
<organism evidence="9">
    <name type="scientific">hydrothermal vent metagenome</name>
    <dbReference type="NCBI Taxonomy" id="652676"/>
    <lineage>
        <taxon>unclassified sequences</taxon>
        <taxon>metagenomes</taxon>
        <taxon>ecological metagenomes</taxon>
    </lineage>
</organism>
<sequence>MSDYENRFGGIARLYGQQAYELLRHSHFCVIGIGGVGSWAAEALARTGIGEITLIDHDDIASSNINRQIHALSDTTEQSKVEVMAERIQQINPDCKVNIIDDFITETNCEKYLQHNYDYVIDAIDSIKFKCAIIYYCKRNKIKIITTGGAGGLTDPTKINVSDLAKTWNDPLAAKVRSQLRHQYNYTKNPKRSFGIKCVYSTQQQQYQKDDGSVGFAKPGIKGVHLDCALGFGSATQVTATFGFVAVSKAIEDLLKKKENANKRNIIKQD</sequence>
<keyword evidence="3" id="KW-0812">Transmembrane</keyword>
<gene>
    <name evidence="9" type="ORF">MNBD_GAMMA08-901</name>
</gene>
<dbReference type="Pfam" id="PF00899">
    <property type="entry name" value="ThiF"/>
    <property type="match status" value="1"/>
</dbReference>
<dbReference type="CDD" id="cd00755">
    <property type="entry name" value="YgdL_like"/>
    <property type="match status" value="1"/>
</dbReference>
<keyword evidence="5" id="KW-0067">ATP-binding</keyword>
<dbReference type="Gene3D" id="3.40.50.720">
    <property type="entry name" value="NAD(P)-binding Rossmann-like Domain"/>
    <property type="match status" value="1"/>
</dbReference>
<dbReference type="GO" id="GO:0061504">
    <property type="term" value="P:cyclic threonylcarbamoyladenosine biosynthetic process"/>
    <property type="evidence" value="ECO:0007669"/>
    <property type="project" value="TreeGrafter"/>
</dbReference>
<dbReference type="FunFam" id="3.40.50.720:FF:000096">
    <property type="entry name" value="tRNA cyclic N6-threonylcarbamoyladenosine(37) synthase TcdA"/>
    <property type="match status" value="1"/>
</dbReference>
<dbReference type="GO" id="GO:0061503">
    <property type="term" value="F:tRNA threonylcarbamoyladenosine dehydratase"/>
    <property type="evidence" value="ECO:0007669"/>
    <property type="project" value="TreeGrafter"/>
</dbReference>
<feature type="domain" description="THIF-type NAD/FAD binding fold" evidence="8">
    <location>
        <begin position="13"/>
        <end position="266"/>
    </location>
</feature>
<dbReference type="AlphaFoldDB" id="A0A3B0X778"/>
<proteinExistence type="predicted"/>
<name>A0A3B0X778_9ZZZZ</name>
<dbReference type="GO" id="GO:0016020">
    <property type="term" value="C:membrane"/>
    <property type="evidence" value="ECO:0007669"/>
    <property type="project" value="UniProtKB-SubCell"/>
</dbReference>
<keyword evidence="2" id="KW-0436">Ligase</keyword>